<evidence type="ECO:0000256" key="6">
    <source>
        <dbReference type="ARBA" id="ARBA00022777"/>
    </source>
</evidence>
<keyword evidence="9" id="KW-0472">Membrane</keyword>
<dbReference type="InterPro" id="IPR011712">
    <property type="entry name" value="Sig_transdc_His_kin_sub3_dim/P"/>
</dbReference>
<dbReference type="GO" id="GO:0005524">
    <property type="term" value="F:ATP binding"/>
    <property type="evidence" value="ECO:0007669"/>
    <property type="project" value="UniProtKB-KW"/>
</dbReference>
<evidence type="ECO:0000256" key="8">
    <source>
        <dbReference type="ARBA" id="ARBA00023012"/>
    </source>
</evidence>
<keyword evidence="9" id="KW-1133">Transmembrane helix</keyword>
<dbReference type="EC" id="2.7.13.3" evidence="2"/>
<dbReference type="PANTHER" id="PTHR24421">
    <property type="entry name" value="NITRATE/NITRITE SENSOR PROTEIN NARX-RELATED"/>
    <property type="match status" value="1"/>
</dbReference>
<keyword evidence="12" id="KW-1185">Reference proteome</keyword>
<dbReference type="SMART" id="SM00387">
    <property type="entry name" value="HATPase_c"/>
    <property type="match status" value="1"/>
</dbReference>
<keyword evidence="8" id="KW-0902">Two-component regulatory system</keyword>
<evidence type="ECO:0000256" key="9">
    <source>
        <dbReference type="SAM" id="Phobius"/>
    </source>
</evidence>
<keyword evidence="7" id="KW-0067">ATP-binding</keyword>
<protein>
    <recommendedName>
        <fullName evidence="2">histidine kinase</fullName>
        <ecNumber evidence="2">2.7.13.3</ecNumber>
    </recommendedName>
</protein>
<proteinExistence type="predicted"/>
<evidence type="ECO:0000256" key="4">
    <source>
        <dbReference type="ARBA" id="ARBA00022679"/>
    </source>
</evidence>
<dbReference type="EMBL" id="CP001337">
    <property type="protein sequence ID" value="ACL25666.1"/>
    <property type="molecule type" value="Genomic_DNA"/>
</dbReference>
<dbReference type="PANTHER" id="PTHR24421:SF10">
    <property type="entry name" value="NITRATE_NITRITE SENSOR PROTEIN NARQ"/>
    <property type="match status" value="1"/>
</dbReference>
<dbReference type="InterPro" id="IPR003594">
    <property type="entry name" value="HATPase_dom"/>
</dbReference>
<dbReference type="Pfam" id="PF02518">
    <property type="entry name" value="HATPase_c"/>
    <property type="match status" value="1"/>
</dbReference>
<reference evidence="11" key="1">
    <citation type="submission" date="2008-12" db="EMBL/GenBank/DDBJ databases">
        <title>Complete sequence of Chloroflexus aggregans DSM 9485.</title>
        <authorList>
            <consortium name="US DOE Joint Genome Institute"/>
            <person name="Lucas S."/>
            <person name="Copeland A."/>
            <person name="Lapidus A."/>
            <person name="Glavina del Rio T."/>
            <person name="Dalin E."/>
            <person name="Tice H."/>
            <person name="Pitluck S."/>
            <person name="Foster B."/>
            <person name="Larimer F."/>
            <person name="Land M."/>
            <person name="Hauser L."/>
            <person name="Kyrpides N."/>
            <person name="Mikhailova N."/>
            <person name="Bryant D."/>
            <person name="Richardson P."/>
        </authorList>
    </citation>
    <scope>NUCLEOTIDE SEQUENCE</scope>
    <source>
        <strain evidence="11">DSM 9485</strain>
    </source>
</reference>
<organism evidence="11 12">
    <name type="scientific">Chloroflexus aggregans (strain MD-66 / DSM 9485)</name>
    <dbReference type="NCBI Taxonomy" id="326427"/>
    <lineage>
        <taxon>Bacteria</taxon>
        <taxon>Bacillati</taxon>
        <taxon>Chloroflexota</taxon>
        <taxon>Chloroflexia</taxon>
        <taxon>Chloroflexales</taxon>
        <taxon>Chloroflexineae</taxon>
        <taxon>Chloroflexaceae</taxon>
        <taxon>Chloroflexus</taxon>
    </lineage>
</organism>
<dbReference type="eggNOG" id="COG4585">
    <property type="taxonomic scope" value="Bacteria"/>
</dbReference>
<dbReference type="OrthoDB" id="199946at2"/>
<gene>
    <name evidence="11" type="ordered locus">Cagg_2803</name>
</gene>
<dbReference type="RefSeq" id="WP_015941522.1">
    <property type="nucleotide sequence ID" value="NC_011831.1"/>
</dbReference>
<evidence type="ECO:0000313" key="12">
    <source>
        <dbReference type="Proteomes" id="UP000002508"/>
    </source>
</evidence>
<feature type="domain" description="Histidine kinase/HSP90-like ATPase" evidence="10">
    <location>
        <begin position="318"/>
        <end position="409"/>
    </location>
</feature>
<accession>B8G5G0</accession>
<dbReference type="Pfam" id="PF07730">
    <property type="entry name" value="HisKA_3"/>
    <property type="match status" value="1"/>
</dbReference>
<keyword evidence="5" id="KW-0547">Nucleotide-binding</keyword>
<dbReference type="InterPro" id="IPR036890">
    <property type="entry name" value="HATPase_C_sf"/>
</dbReference>
<dbReference type="GO" id="GO:0046983">
    <property type="term" value="F:protein dimerization activity"/>
    <property type="evidence" value="ECO:0007669"/>
    <property type="project" value="InterPro"/>
</dbReference>
<feature type="transmembrane region" description="Helical" evidence="9">
    <location>
        <begin position="51"/>
        <end position="69"/>
    </location>
</feature>
<evidence type="ECO:0000256" key="7">
    <source>
        <dbReference type="ARBA" id="ARBA00022840"/>
    </source>
</evidence>
<feature type="transmembrane region" description="Helical" evidence="9">
    <location>
        <begin position="24"/>
        <end position="45"/>
    </location>
</feature>
<evidence type="ECO:0000313" key="11">
    <source>
        <dbReference type="EMBL" id="ACL25666.1"/>
    </source>
</evidence>
<dbReference type="Gene3D" id="3.30.565.10">
    <property type="entry name" value="Histidine kinase-like ATPase, C-terminal domain"/>
    <property type="match status" value="1"/>
</dbReference>
<dbReference type="GO" id="GO:0016020">
    <property type="term" value="C:membrane"/>
    <property type="evidence" value="ECO:0007669"/>
    <property type="project" value="InterPro"/>
</dbReference>
<keyword evidence="4" id="KW-0808">Transferase</keyword>
<name>B8G5G0_CHLAD</name>
<dbReference type="SUPFAM" id="SSF55874">
    <property type="entry name" value="ATPase domain of HSP90 chaperone/DNA topoisomerase II/histidine kinase"/>
    <property type="match status" value="1"/>
</dbReference>
<dbReference type="HOGENOM" id="CLU_000445_20_15_0"/>
<keyword evidence="3" id="KW-0597">Phosphoprotein</keyword>
<feature type="transmembrane region" description="Helical" evidence="9">
    <location>
        <begin position="133"/>
        <end position="154"/>
    </location>
</feature>
<keyword evidence="9" id="KW-0812">Transmembrane</keyword>
<comment type="catalytic activity">
    <reaction evidence="1">
        <text>ATP + protein L-histidine = ADP + protein N-phospho-L-histidine.</text>
        <dbReference type="EC" id="2.7.13.3"/>
    </reaction>
</comment>
<dbReference type="InterPro" id="IPR050482">
    <property type="entry name" value="Sensor_HK_TwoCompSys"/>
</dbReference>
<keyword evidence="6 11" id="KW-0418">Kinase</keyword>
<evidence type="ECO:0000259" key="10">
    <source>
        <dbReference type="SMART" id="SM00387"/>
    </source>
</evidence>
<dbReference type="Proteomes" id="UP000002508">
    <property type="component" value="Chromosome"/>
</dbReference>
<evidence type="ECO:0000256" key="5">
    <source>
        <dbReference type="ARBA" id="ARBA00022741"/>
    </source>
</evidence>
<evidence type="ECO:0000256" key="3">
    <source>
        <dbReference type="ARBA" id="ARBA00022553"/>
    </source>
</evidence>
<evidence type="ECO:0000256" key="1">
    <source>
        <dbReference type="ARBA" id="ARBA00000085"/>
    </source>
</evidence>
<dbReference type="STRING" id="326427.Cagg_2803"/>
<sequence length="422" mass="46184">MKPVEQLVQRWQQMIHYFGSGQRTLMLAAYAMISTALVEFILFHRQLPPERFYVVIVLLSVLLSLNAVWERLQQRWGNAIADRVFFSTSSIIFLAANYIGLDAGWTFLPFLLFVIASQAIVGLGVWRGLGVSLLLYLGWCGVLWLRGVPLIQIVVQAPSIALGLIFVLIFSIVAARLVEQTARAERLAAELQSVNVALAAAREREVELAAAEERVRLAREIHDGLGHHLTALNVQLQAAARLLNRDPERAAQALAICREEAQAALNEVRQSVAVMRNAPVNGRPLPEVIAKLVADFKRVSPLHVQFVVEGEIGELPLTVAMALYRAVQEGLTNAQKHGQGTTVTVRLIGEVGQVRLEVVNDGPPAPPVAETGFGLAGLRERAARLGGTLHAEPLPAGGFRLAMVVPHVQTEEKPYDPHSVGR</sequence>
<feature type="transmembrane region" description="Helical" evidence="9">
    <location>
        <begin position="160"/>
        <end position="178"/>
    </location>
</feature>
<dbReference type="CDD" id="cd16917">
    <property type="entry name" value="HATPase_UhpB-NarQ-NarX-like"/>
    <property type="match status" value="1"/>
</dbReference>
<dbReference type="AlphaFoldDB" id="B8G5G0"/>
<evidence type="ECO:0000256" key="2">
    <source>
        <dbReference type="ARBA" id="ARBA00012438"/>
    </source>
</evidence>
<dbReference type="Gene3D" id="1.20.5.1930">
    <property type="match status" value="1"/>
</dbReference>
<dbReference type="KEGG" id="cag:Cagg_2803"/>
<dbReference type="GO" id="GO:0000155">
    <property type="term" value="F:phosphorelay sensor kinase activity"/>
    <property type="evidence" value="ECO:0007669"/>
    <property type="project" value="InterPro"/>
</dbReference>